<organism evidence="2 3">
    <name type="scientific">[Clostridium] methylpentosum DSM 5476</name>
    <dbReference type="NCBI Taxonomy" id="537013"/>
    <lineage>
        <taxon>Bacteria</taxon>
        <taxon>Bacillati</taxon>
        <taxon>Bacillota</taxon>
        <taxon>Clostridia</taxon>
        <taxon>Eubacteriales</taxon>
        <taxon>Oscillospiraceae</taxon>
        <taxon>Oscillospiraceae incertae sedis</taxon>
    </lineage>
</organism>
<dbReference type="SUPFAM" id="SSF52540">
    <property type="entry name" value="P-loop containing nucleoside triphosphate hydrolases"/>
    <property type="match status" value="1"/>
</dbReference>
<dbReference type="Pfam" id="PF13614">
    <property type="entry name" value="AAA_31"/>
    <property type="match status" value="1"/>
</dbReference>
<dbReference type="EMBL" id="ACEC01000104">
    <property type="protein sequence ID" value="EEG29376.1"/>
    <property type="molecule type" value="Genomic_DNA"/>
</dbReference>
<evidence type="ECO:0000313" key="3">
    <source>
        <dbReference type="Proteomes" id="UP000003340"/>
    </source>
</evidence>
<evidence type="ECO:0000259" key="1">
    <source>
        <dbReference type="Pfam" id="PF13614"/>
    </source>
</evidence>
<protein>
    <recommendedName>
        <fullName evidence="1">AAA domain-containing protein</fullName>
    </recommendedName>
</protein>
<dbReference type="eggNOG" id="COG1192">
    <property type="taxonomic scope" value="Bacteria"/>
</dbReference>
<gene>
    <name evidence="2" type="ORF">CLOSTMETH_03026</name>
</gene>
<reference evidence="2 3" key="1">
    <citation type="submission" date="2009-01" db="EMBL/GenBank/DDBJ databases">
        <authorList>
            <person name="Fulton L."/>
            <person name="Clifton S."/>
            <person name="Fulton B."/>
            <person name="Xu J."/>
            <person name="Minx P."/>
            <person name="Pepin K.H."/>
            <person name="Johnson M."/>
            <person name="Bhonagiri V."/>
            <person name="Nash W.E."/>
            <person name="Mardis E.R."/>
            <person name="Wilson R.K."/>
        </authorList>
    </citation>
    <scope>NUCLEOTIDE SEQUENCE [LARGE SCALE GENOMIC DNA]</scope>
    <source>
        <strain evidence="2 3">DSM 5476</strain>
    </source>
</reference>
<dbReference type="Proteomes" id="UP000003340">
    <property type="component" value="Unassembled WGS sequence"/>
</dbReference>
<dbReference type="PANTHER" id="PTHR13696">
    <property type="entry name" value="P-LOOP CONTAINING NUCLEOSIDE TRIPHOSPHATE HYDROLASE"/>
    <property type="match status" value="1"/>
</dbReference>
<sequence length="147" mass="16689">MNYREKFYIQFLASYPDLLKTAGAEMSLINSVYRNQALKIILSYFRAEHDYIIIDCGPTLGILLVNALVVSDEVIISIQTEEFAVDGIVQILNTIQNVRRVENHSLKIAGFLLTIVQENVIEYREIKKAMIEQFGDLVFSTAINQSA</sequence>
<dbReference type="AlphaFoldDB" id="C0EGN3"/>
<dbReference type="InterPro" id="IPR050678">
    <property type="entry name" value="DNA_Partitioning_ATPase"/>
</dbReference>
<feature type="domain" description="AAA" evidence="1">
    <location>
        <begin position="20"/>
        <end position="108"/>
    </location>
</feature>
<keyword evidence="3" id="KW-1185">Reference proteome</keyword>
<dbReference type="HOGENOM" id="CLU_1764852_0_0_9"/>
<accession>C0EGN3</accession>
<evidence type="ECO:0000313" key="2">
    <source>
        <dbReference type="EMBL" id="EEG29376.1"/>
    </source>
</evidence>
<dbReference type="Gene3D" id="3.40.50.300">
    <property type="entry name" value="P-loop containing nucleotide triphosphate hydrolases"/>
    <property type="match status" value="1"/>
</dbReference>
<dbReference type="InterPro" id="IPR027417">
    <property type="entry name" value="P-loop_NTPase"/>
</dbReference>
<name>C0EGN3_9FIRM</name>
<proteinExistence type="predicted"/>
<dbReference type="STRING" id="537013.CLOSTMETH_03026"/>
<dbReference type="PANTHER" id="PTHR13696:SF52">
    <property type="entry name" value="PARA FAMILY PROTEIN CT_582"/>
    <property type="match status" value="1"/>
</dbReference>
<dbReference type="InterPro" id="IPR025669">
    <property type="entry name" value="AAA_dom"/>
</dbReference>
<dbReference type="CDD" id="cd02042">
    <property type="entry name" value="ParAB_family"/>
    <property type="match status" value="1"/>
</dbReference>
<comment type="caution">
    <text evidence="2">The sequence shown here is derived from an EMBL/GenBank/DDBJ whole genome shotgun (WGS) entry which is preliminary data.</text>
</comment>
<reference evidence="2 3" key="2">
    <citation type="submission" date="2009-02" db="EMBL/GenBank/DDBJ databases">
        <title>Draft genome sequence of Clostridium methylpentosum (DSM 5476).</title>
        <authorList>
            <person name="Sudarsanam P."/>
            <person name="Ley R."/>
            <person name="Guruge J."/>
            <person name="Turnbaugh P.J."/>
            <person name="Mahowald M."/>
            <person name="Liep D."/>
            <person name="Gordon J."/>
        </authorList>
    </citation>
    <scope>NUCLEOTIDE SEQUENCE [LARGE SCALE GENOMIC DNA]</scope>
    <source>
        <strain evidence="2 3">DSM 5476</strain>
    </source>
</reference>